<keyword evidence="2" id="KW-0732">Signal</keyword>
<accession>A0A2J5P7B7</accession>
<dbReference type="PANTHER" id="PTHR30251">
    <property type="entry name" value="PILUS ASSEMBLY CHAPERONE"/>
    <property type="match status" value="1"/>
</dbReference>
<dbReference type="InterPro" id="IPR008962">
    <property type="entry name" value="PapD-like_sf"/>
</dbReference>
<dbReference type="GO" id="GO:0030288">
    <property type="term" value="C:outer membrane-bounded periplasmic space"/>
    <property type="evidence" value="ECO:0007669"/>
    <property type="project" value="InterPro"/>
</dbReference>
<dbReference type="PRINTS" id="PR00969">
    <property type="entry name" value="CHAPERONPILI"/>
</dbReference>
<proteinExistence type="predicted"/>
<dbReference type="EMBL" id="PIDR01001643">
    <property type="protein sequence ID" value="PLO61940.1"/>
    <property type="molecule type" value="Genomic_DNA"/>
</dbReference>
<evidence type="ECO:0000313" key="4">
    <source>
        <dbReference type="EMBL" id="PLO61940.1"/>
    </source>
</evidence>
<comment type="caution">
    <text evidence="4">The sequence shown here is derived from an EMBL/GenBank/DDBJ whole genome shotgun (WGS) entry which is preliminary data.</text>
</comment>
<dbReference type="SUPFAM" id="SSF49354">
    <property type="entry name" value="PapD-like"/>
    <property type="match status" value="1"/>
</dbReference>
<dbReference type="Gene3D" id="2.60.40.10">
    <property type="entry name" value="Immunoglobulins"/>
    <property type="match status" value="1"/>
</dbReference>
<dbReference type="InterPro" id="IPR050643">
    <property type="entry name" value="Periplasmic_pilus_chap"/>
</dbReference>
<dbReference type="InterPro" id="IPR013783">
    <property type="entry name" value="Ig-like_fold"/>
</dbReference>
<dbReference type="AlphaFoldDB" id="A0A2J5P7B7"/>
<feature type="chain" id="PRO_5014473554" evidence="2">
    <location>
        <begin position="23"/>
        <end position="102"/>
    </location>
</feature>
<dbReference type="InterPro" id="IPR016147">
    <property type="entry name" value="Pili_assmbl_chaperone_N"/>
</dbReference>
<feature type="domain" description="Pili assembly chaperone N-terminal" evidence="3">
    <location>
        <begin position="27"/>
        <end position="102"/>
    </location>
</feature>
<dbReference type="GO" id="GO:0071555">
    <property type="term" value="P:cell wall organization"/>
    <property type="evidence" value="ECO:0007669"/>
    <property type="project" value="InterPro"/>
</dbReference>
<feature type="non-terminal residue" evidence="4">
    <location>
        <position position="102"/>
    </location>
</feature>
<reference evidence="4 5" key="1">
    <citation type="submission" date="2017-11" db="EMBL/GenBank/DDBJ databases">
        <authorList>
            <person name="Han C.G."/>
        </authorList>
    </citation>
    <scope>NUCLEOTIDE SEQUENCE [LARGE SCALE GENOMIC DNA]</scope>
    <source>
        <strain evidence="4 5">A10</strain>
    </source>
</reference>
<organism evidence="4 5">
    <name type="scientific">Klebsiella michiganensis</name>
    <dbReference type="NCBI Taxonomy" id="1134687"/>
    <lineage>
        <taxon>Bacteria</taxon>
        <taxon>Pseudomonadati</taxon>
        <taxon>Pseudomonadota</taxon>
        <taxon>Gammaproteobacteria</taxon>
        <taxon>Enterobacterales</taxon>
        <taxon>Enterobacteriaceae</taxon>
        <taxon>Klebsiella/Raoultella group</taxon>
        <taxon>Klebsiella</taxon>
    </lineage>
</organism>
<reference evidence="4 5" key="2">
    <citation type="submission" date="2018-01" db="EMBL/GenBank/DDBJ databases">
        <title>Genomic study of Klebsiella pneumoniae.</title>
        <authorList>
            <person name="Yang Y."/>
            <person name="Bicalho R."/>
        </authorList>
    </citation>
    <scope>NUCLEOTIDE SEQUENCE [LARGE SCALE GENOMIC DNA]</scope>
    <source>
        <strain evidence="4 5">A10</strain>
    </source>
</reference>
<gene>
    <name evidence="4" type="ORF">CWN49_32110</name>
</gene>
<evidence type="ECO:0000256" key="1">
    <source>
        <dbReference type="ARBA" id="ARBA00023319"/>
    </source>
</evidence>
<name>A0A2J5P7B7_9ENTR</name>
<sequence>MHKGYRVFPLLLLVLASELAAATESGGVTIGGTRLIFDGGKKEASLSVSNSDTGPYLIQSWVEPNNNDPARPPFIITPPLFRLDGNQQNLLRIVNTGGQLPT</sequence>
<evidence type="ECO:0000259" key="3">
    <source>
        <dbReference type="Pfam" id="PF00345"/>
    </source>
</evidence>
<evidence type="ECO:0000313" key="5">
    <source>
        <dbReference type="Proteomes" id="UP000234667"/>
    </source>
</evidence>
<protein>
    <submittedName>
        <fullName evidence="4">Long polar fimbrial chaperone LpfB</fullName>
    </submittedName>
</protein>
<keyword evidence="1" id="KW-0393">Immunoglobulin domain</keyword>
<dbReference type="Pfam" id="PF00345">
    <property type="entry name" value="PapD_N"/>
    <property type="match status" value="1"/>
</dbReference>
<dbReference type="InterPro" id="IPR001829">
    <property type="entry name" value="Pili_assmbl_chaperone_bac"/>
</dbReference>
<feature type="signal peptide" evidence="2">
    <location>
        <begin position="1"/>
        <end position="22"/>
    </location>
</feature>
<dbReference type="Proteomes" id="UP000234667">
    <property type="component" value="Unassembled WGS sequence"/>
</dbReference>
<dbReference type="PANTHER" id="PTHR30251:SF9">
    <property type="entry name" value="CHAPERONE PROTEIN CAF1M"/>
    <property type="match status" value="1"/>
</dbReference>
<evidence type="ECO:0000256" key="2">
    <source>
        <dbReference type="SAM" id="SignalP"/>
    </source>
</evidence>